<organism evidence="1 2">
    <name type="scientific">Trichogramma brassicae</name>
    <dbReference type="NCBI Taxonomy" id="86971"/>
    <lineage>
        <taxon>Eukaryota</taxon>
        <taxon>Metazoa</taxon>
        <taxon>Ecdysozoa</taxon>
        <taxon>Arthropoda</taxon>
        <taxon>Hexapoda</taxon>
        <taxon>Insecta</taxon>
        <taxon>Pterygota</taxon>
        <taxon>Neoptera</taxon>
        <taxon>Endopterygota</taxon>
        <taxon>Hymenoptera</taxon>
        <taxon>Apocrita</taxon>
        <taxon>Proctotrupomorpha</taxon>
        <taxon>Chalcidoidea</taxon>
        <taxon>Trichogrammatidae</taxon>
        <taxon>Trichogramma</taxon>
    </lineage>
</organism>
<evidence type="ECO:0000313" key="2">
    <source>
        <dbReference type="Proteomes" id="UP000479190"/>
    </source>
</evidence>
<reference evidence="1 2" key="1">
    <citation type="submission" date="2020-02" db="EMBL/GenBank/DDBJ databases">
        <authorList>
            <person name="Ferguson B K."/>
        </authorList>
    </citation>
    <scope>NUCLEOTIDE SEQUENCE [LARGE SCALE GENOMIC DNA]</scope>
</reference>
<accession>A0A6H5I6S5</accession>
<protein>
    <submittedName>
        <fullName evidence="1">Uncharacterized protein</fullName>
    </submittedName>
</protein>
<gene>
    <name evidence="1" type="ORF">TBRA_LOCUS5003</name>
</gene>
<dbReference type="Proteomes" id="UP000479190">
    <property type="component" value="Unassembled WGS sequence"/>
</dbReference>
<dbReference type="EMBL" id="CADCXV010000698">
    <property type="protein sequence ID" value="CAB0033083.1"/>
    <property type="molecule type" value="Genomic_DNA"/>
</dbReference>
<dbReference type="AlphaFoldDB" id="A0A6H5I6S5"/>
<name>A0A6H5I6S5_9HYME</name>
<sequence>MEDLEDDCLRELKNNYNIVPLFYYRYVDDTIMCIKSECIDKPDSFDKRARGYRRAPCQYNTTGISIIQLREKSRVELLSPRATTTTTTTTTTTNRLRIDVSMIIYTVFFRVTQESLVIICDPEMKGSCCK</sequence>
<proteinExistence type="predicted"/>
<keyword evidence="2" id="KW-1185">Reference proteome</keyword>
<evidence type="ECO:0000313" key="1">
    <source>
        <dbReference type="EMBL" id="CAB0033083.1"/>
    </source>
</evidence>